<dbReference type="EMBL" id="CM044708">
    <property type="protein sequence ID" value="KAI5649539.1"/>
    <property type="molecule type" value="Genomic_DNA"/>
</dbReference>
<organism evidence="1 2">
    <name type="scientific">Catharanthus roseus</name>
    <name type="common">Madagascar periwinkle</name>
    <name type="synonym">Vinca rosea</name>
    <dbReference type="NCBI Taxonomy" id="4058"/>
    <lineage>
        <taxon>Eukaryota</taxon>
        <taxon>Viridiplantae</taxon>
        <taxon>Streptophyta</taxon>
        <taxon>Embryophyta</taxon>
        <taxon>Tracheophyta</taxon>
        <taxon>Spermatophyta</taxon>
        <taxon>Magnoliopsida</taxon>
        <taxon>eudicotyledons</taxon>
        <taxon>Gunneridae</taxon>
        <taxon>Pentapetalae</taxon>
        <taxon>asterids</taxon>
        <taxon>lamiids</taxon>
        <taxon>Gentianales</taxon>
        <taxon>Apocynaceae</taxon>
        <taxon>Rauvolfioideae</taxon>
        <taxon>Vinceae</taxon>
        <taxon>Catharanthinae</taxon>
        <taxon>Catharanthus</taxon>
    </lineage>
</organism>
<evidence type="ECO:0000313" key="2">
    <source>
        <dbReference type="Proteomes" id="UP001060085"/>
    </source>
</evidence>
<gene>
    <name evidence="1" type="ORF">M9H77_35544</name>
</gene>
<proteinExistence type="predicted"/>
<protein>
    <submittedName>
        <fullName evidence="1">Uncharacterized protein</fullName>
    </submittedName>
</protein>
<accession>A0ACB9ZQ79</accession>
<reference evidence="2" key="1">
    <citation type="journal article" date="2023" name="Nat. Plants">
        <title>Single-cell RNA sequencing provides a high-resolution roadmap for understanding the multicellular compartmentation of specialized metabolism.</title>
        <authorList>
            <person name="Sun S."/>
            <person name="Shen X."/>
            <person name="Li Y."/>
            <person name="Li Y."/>
            <person name="Wang S."/>
            <person name="Li R."/>
            <person name="Zhang H."/>
            <person name="Shen G."/>
            <person name="Guo B."/>
            <person name="Wei J."/>
            <person name="Xu J."/>
            <person name="St-Pierre B."/>
            <person name="Chen S."/>
            <person name="Sun C."/>
        </authorList>
    </citation>
    <scope>NUCLEOTIDE SEQUENCE [LARGE SCALE GENOMIC DNA]</scope>
</reference>
<dbReference type="Proteomes" id="UP001060085">
    <property type="component" value="Linkage Group LG08"/>
</dbReference>
<sequence>MTTRCRNLIPMTSFWDPDSVRKASLALHVSLNSGVEAALMCLDSLKLFSCTRNPCIGSSISITMEGPIARGVEPGVSLEEDPGEAESDAGMVLEPEGLAPLYAEGIDIIAVGGSLSPSTVLLVCGYCIWSDTTGDMVDRACAELESRMGGSGSRHPQLNMSDSRSANHADKPVSESSQSRQPESIRENTPYLEQLLKPPQGRRWQIERLYRGRQLLAQLQPPINVLDEDHGSLEIPRDPVPSKGSEIKVDGPKPLEESIDAANQDIPRTSALRCNKYLRRSPEEQADPRQREEPQKEGVICQK</sequence>
<name>A0ACB9ZQ79_CATRO</name>
<keyword evidence="2" id="KW-1185">Reference proteome</keyword>
<evidence type="ECO:0000313" key="1">
    <source>
        <dbReference type="EMBL" id="KAI5649539.1"/>
    </source>
</evidence>
<comment type="caution">
    <text evidence="1">The sequence shown here is derived from an EMBL/GenBank/DDBJ whole genome shotgun (WGS) entry which is preliminary data.</text>
</comment>